<evidence type="ECO:0000256" key="1">
    <source>
        <dbReference type="SAM" id="Phobius"/>
    </source>
</evidence>
<keyword evidence="1" id="KW-0812">Transmembrane</keyword>
<accession>A0A653DCZ5</accession>
<proteinExistence type="predicted"/>
<dbReference type="EMBL" id="CAACVG010011443">
    <property type="protein sequence ID" value="VEN58075.1"/>
    <property type="molecule type" value="Genomic_DNA"/>
</dbReference>
<dbReference type="OrthoDB" id="6790918at2759"/>
<organism evidence="2 3">
    <name type="scientific">Callosobruchus maculatus</name>
    <name type="common">Southern cowpea weevil</name>
    <name type="synonym">Pulse bruchid</name>
    <dbReference type="NCBI Taxonomy" id="64391"/>
    <lineage>
        <taxon>Eukaryota</taxon>
        <taxon>Metazoa</taxon>
        <taxon>Ecdysozoa</taxon>
        <taxon>Arthropoda</taxon>
        <taxon>Hexapoda</taxon>
        <taxon>Insecta</taxon>
        <taxon>Pterygota</taxon>
        <taxon>Neoptera</taxon>
        <taxon>Endopterygota</taxon>
        <taxon>Coleoptera</taxon>
        <taxon>Polyphaga</taxon>
        <taxon>Cucujiformia</taxon>
        <taxon>Chrysomeloidea</taxon>
        <taxon>Chrysomelidae</taxon>
        <taxon>Bruchinae</taxon>
        <taxon>Bruchini</taxon>
        <taxon>Callosobruchus</taxon>
    </lineage>
</organism>
<evidence type="ECO:0000313" key="2">
    <source>
        <dbReference type="EMBL" id="VEN58075.1"/>
    </source>
</evidence>
<protein>
    <submittedName>
        <fullName evidence="2">Uncharacterized protein</fullName>
    </submittedName>
</protein>
<dbReference type="AlphaFoldDB" id="A0A653DCZ5"/>
<feature type="transmembrane region" description="Helical" evidence="1">
    <location>
        <begin position="6"/>
        <end position="23"/>
    </location>
</feature>
<reference evidence="2 3" key="1">
    <citation type="submission" date="2019-01" db="EMBL/GenBank/DDBJ databases">
        <authorList>
            <person name="Sayadi A."/>
        </authorList>
    </citation>
    <scope>NUCLEOTIDE SEQUENCE [LARGE SCALE GENOMIC DNA]</scope>
</reference>
<keyword evidence="3" id="KW-1185">Reference proteome</keyword>
<sequence length="95" mass="10608">MGLNSNWLFLMILLTVSTVLINGQDNKKSKRGNGIRKATNLSLTDDLISSLINFLMDLMEYGSMAMDYIGQLPVIGRRRRSIVETLKSSKSNDSP</sequence>
<evidence type="ECO:0000313" key="3">
    <source>
        <dbReference type="Proteomes" id="UP000410492"/>
    </source>
</evidence>
<keyword evidence="1" id="KW-1133">Transmembrane helix</keyword>
<keyword evidence="1" id="KW-0472">Membrane</keyword>
<dbReference type="Proteomes" id="UP000410492">
    <property type="component" value="Unassembled WGS sequence"/>
</dbReference>
<name>A0A653DCZ5_CALMS</name>
<gene>
    <name evidence="2" type="ORF">CALMAC_LOCUS16527</name>
</gene>